<name>A0A090M7W3_OSTTA</name>
<dbReference type="InParanoid" id="A0A090M7W3"/>
<organism evidence="8 9">
    <name type="scientific">Ostreococcus tauri</name>
    <name type="common">Marine green alga</name>
    <dbReference type="NCBI Taxonomy" id="70448"/>
    <lineage>
        <taxon>Eukaryota</taxon>
        <taxon>Viridiplantae</taxon>
        <taxon>Chlorophyta</taxon>
        <taxon>Mamiellophyceae</taxon>
        <taxon>Mamiellales</taxon>
        <taxon>Bathycoccaceae</taxon>
        <taxon>Ostreococcus</taxon>
    </lineage>
</organism>
<reference evidence="9" key="1">
    <citation type="journal article" date="2006" name="Proc. Natl. Acad. Sci. U.S.A.">
        <title>Genome analysis of the smallest free-living eukaryote Ostreococcus tauri unveils many unique features.</title>
        <authorList>
            <person name="Derelle E."/>
            <person name="Ferraz C."/>
            <person name="Rombauts S."/>
            <person name="Rouze P."/>
            <person name="Worden A.Z."/>
            <person name="Robbens S."/>
            <person name="Partensky F."/>
            <person name="Degroeve S."/>
            <person name="Echeynie S."/>
            <person name="Cooke R."/>
            <person name="Saeys Y."/>
            <person name="Wuyts J."/>
            <person name="Jabbari K."/>
            <person name="Bowler C."/>
            <person name="Panaud O."/>
            <person name="Piegu B."/>
            <person name="Ball S.G."/>
            <person name="Ral J.-P."/>
            <person name="Bouget F.-Y."/>
            <person name="Piganeau G."/>
            <person name="De Baets B."/>
            <person name="Picard A."/>
            <person name="Delseny M."/>
            <person name="Demaille J."/>
            <person name="Van de Peer Y."/>
            <person name="Moreau H."/>
        </authorList>
    </citation>
    <scope>NUCLEOTIDE SEQUENCE [LARGE SCALE GENOMIC DNA]</scope>
    <source>
        <strain evidence="9">OTTH 0595 / CCAP 157/2 / RCC745</strain>
    </source>
</reference>
<dbReference type="STRING" id="70448.A0A090M7W3"/>
<dbReference type="PANTHER" id="PTHR12280:SF35">
    <property type="entry name" value="4'-PHOSPHOPANTETHEINE PHOSPHATASE"/>
    <property type="match status" value="1"/>
</dbReference>
<dbReference type="SUPFAM" id="SSF111321">
    <property type="entry name" value="AF1104-like"/>
    <property type="match status" value="1"/>
</dbReference>
<dbReference type="EMBL" id="CAID01000002">
    <property type="protein sequence ID" value="CEG01152.1"/>
    <property type="molecule type" value="Genomic_DNA"/>
</dbReference>
<dbReference type="GO" id="GO:0005829">
    <property type="term" value="C:cytosol"/>
    <property type="evidence" value="ECO:0007669"/>
    <property type="project" value="TreeGrafter"/>
</dbReference>
<evidence type="ECO:0000256" key="5">
    <source>
        <dbReference type="ARBA" id="ARBA00022801"/>
    </source>
</evidence>
<dbReference type="RefSeq" id="XP_022840816.1">
    <property type="nucleotide sequence ID" value="XM_022985134.1"/>
</dbReference>
<dbReference type="GO" id="GO:0005634">
    <property type="term" value="C:nucleus"/>
    <property type="evidence" value="ECO:0007669"/>
    <property type="project" value="TreeGrafter"/>
</dbReference>
<keyword evidence="4" id="KW-0479">Metal-binding</keyword>
<evidence type="ECO:0000259" key="7">
    <source>
        <dbReference type="Pfam" id="PF01937"/>
    </source>
</evidence>
<reference evidence="8 9" key="2">
    <citation type="journal article" date="2014" name="BMC Genomics">
        <title>An improved genome of the model marine alga Ostreococcus tauri unfolds by assessing Illumina de novo assemblies.</title>
        <authorList>
            <person name="Blanc-Mathieu R."/>
            <person name="Verhelst B."/>
            <person name="Derelle E."/>
            <person name="Rombauts S."/>
            <person name="Bouget F.Y."/>
            <person name="Carre I."/>
            <person name="Chateau A."/>
            <person name="Eyre-Walker A."/>
            <person name="Grimsley N."/>
            <person name="Moreau H."/>
            <person name="Piegu B."/>
            <person name="Rivals E."/>
            <person name="Schackwitz W."/>
            <person name="Van de Peer Y."/>
            <person name="Piganeau G."/>
        </authorList>
    </citation>
    <scope>NUCLEOTIDE SEQUENCE [LARGE SCALE GENOMIC DNA]</scope>
    <source>
        <strain evidence="9">OTTH 0595 / CCAP 157/2 / RCC745</strain>
    </source>
</reference>
<evidence type="ECO:0000256" key="3">
    <source>
        <dbReference type="ARBA" id="ARBA00022596"/>
    </source>
</evidence>
<dbReference type="InterPro" id="IPR002791">
    <property type="entry name" value="ARMT1-like_metal-bd"/>
</dbReference>
<sequence>MPGASTALPHLRDGYDPCTFAPWDSAHAVVRASAWVDVFRRSTTSFEVRALGDTRAFADDAEREERARAFGRAFEDVLRAVELGDDAEAEKACREASGTAWPAAWRGANCLELCRARDGLLRSHGFADVFEQVKREENETAMRAVLGVFARCDAVEDDDARLLELVRGAFAGNIFDLGAAASTELFENGGVNFARTVETLRPRPWCVDDFDALRARFREVRHKKAIVFVDNAGADVCLGMIPFVRELLRRGTEVVLAANETPSINDITARELREHVFPLLVKQDDETLCEAIARGRLRVVSSGSDMPVIDLRYLSPEICAEAKDADLLVLEGMGRGIETNLFAQFTIDCLKLAMIKHEEVATLLKGNLYDCVCKFDVGSGAT</sequence>
<dbReference type="AlphaFoldDB" id="A0A090M7W3"/>
<dbReference type="FunCoup" id="A0A090M7W3">
    <property type="interactions" value="705"/>
</dbReference>
<comment type="caution">
    <text evidence="8">The sequence shown here is derived from an EMBL/GenBank/DDBJ whole genome shotgun (WGS) entry which is preliminary data.</text>
</comment>
<comment type="cofactor">
    <cofactor evidence="2">
        <name>Ni(2+)</name>
        <dbReference type="ChEBI" id="CHEBI:49786"/>
    </cofactor>
</comment>
<dbReference type="GO" id="GO:0004594">
    <property type="term" value="F:pantothenate kinase activity"/>
    <property type="evidence" value="ECO:0007669"/>
    <property type="project" value="TreeGrafter"/>
</dbReference>
<dbReference type="Proteomes" id="UP000009170">
    <property type="component" value="Unassembled WGS sequence"/>
</dbReference>
<dbReference type="Gene3D" id="3.40.50.10880">
    <property type="entry name" value="Uncharacterised protein PF01937, DUF89, domain 3"/>
    <property type="match status" value="1"/>
</dbReference>
<dbReference type="InterPro" id="IPR036075">
    <property type="entry name" value="ARMT-1-like_metal-bd_sf"/>
</dbReference>
<feature type="domain" description="Damage-control phosphatase ARMT1-like metal-binding" evidence="7">
    <location>
        <begin position="87"/>
        <end position="372"/>
    </location>
</feature>
<evidence type="ECO:0000256" key="6">
    <source>
        <dbReference type="ARBA" id="ARBA00023211"/>
    </source>
</evidence>
<evidence type="ECO:0000256" key="4">
    <source>
        <dbReference type="ARBA" id="ARBA00022723"/>
    </source>
</evidence>
<dbReference type="InterPro" id="IPR004567">
    <property type="entry name" value="Type_II_PanK"/>
</dbReference>
<protein>
    <recommendedName>
        <fullName evidence="7">Damage-control phosphatase ARMT1-like metal-binding domain-containing protein</fullName>
    </recommendedName>
</protein>
<dbReference type="OrthoDB" id="498611at2759"/>
<keyword evidence="3" id="KW-0533">Nickel</keyword>
<comment type="cofactor">
    <cofactor evidence="1">
        <name>Mn(2+)</name>
        <dbReference type="ChEBI" id="CHEBI:29035"/>
    </cofactor>
</comment>
<dbReference type="GO" id="GO:0015937">
    <property type="term" value="P:coenzyme A biosynthetic process"/>
    <property type="evidence" value="ECO:0007669"/>
    <property type="project" value="InterPro"/>
</dbReference>
<keyword evidence="5" id="KW-0378">Hydrolase</keyword>
<dbReference type="PANTHER" id="PTHR12280">
    <property type="entry name" value="PANTOTHENATE KINASE"/>
    <property type="match status" value="1"/>
</dbReference>
<dbReference type="GeneID" id="9832587"/>
<dbReference type="GO" id="GO:0005524">
    <property type="term" value="F:ATP binding"/>
    <property type="evidence" value="ECO:0007669"/>
    <property type="project" value="InterPro"/>
</dbReference>
<dbReference type="GO" id="GO:0016787">
    <property type="term" value="F:hydrolase activity"/>
    <property type="evidence" value="ECO:0007669"/>
    <property type="project" value="UniProtKB-KW"/>
</dbReference>
<keyword evidence="6" id="KW-0464">Manganese</keyword>
<keyword evidence="9" id="KW-1185">Reference proteome</keyword>
<proteinExistence type="predicted"/>
<dbReference type="InterPro" id="IPR035073">
    <property type="entry name" value="At2g17340_3_helix_bundle"/>
</dbReference>
<accession>A0A090M7W3</accession>
<gene>
    <name evidence="8" type="ORF">OT_ostta02g03870</name>
</gene>
<dbReference type="Gene3D" id="1.20.1700.10">
    <property type="entry name" value="AF1104-like"/>
    <property type="match status" value="1"/>
</dbReference>
<dbReference type="GO" id="GO:0046872">
    <property type="term" value="F:metal ion binding"/>
    <property type="evidence" value="ECO:0007669"/>
    <property type="project" value="UniProtKB-KW"/>
</dbReference>
<dbReference type="KEGG" id="ota:OT_ostta02g03870"/>
<dbReference type="Gene3D" id="1.10.285.20">
    <property type="entry name" value="Uncharacterised protein PF01937, DUF89, domain 2"/>
    <property type="match status" value="1"/>
</dbReference>
<dbReference type="Pfam" id="PF01937">
    <property type="entry name" value="ARMT1-like_dom"/>
    <property type="match status" value="1"/>
</dbReference>
<evidence type="ECO:0000313" key="8">
    <source>
        <dbReference type="EMBL" id="CEG01152.1"/>
    </source>
</evidence>
<evidence type="ECO:0000256" key="2">
    <source>
        <dbReference type="ARBA" id="ARBA00001967"/>
    </source>
</evidence>
<evidence type="ECO:0000256" key="1">
    <source>
        <dbReference type="ARBA" id="ARBA00001936"/>
    </source>
</evidence>
<evidence type="ECO:0000313" key="9">
    <source>
        <dbReference type="Proteomes" id="UP000009170"/>
    </source>
</evidence>